<feature type="binding site" evidence="8">
    <location>
        <position position="173"/>
    </location>
    <ligand>
        <name>Mg(2+)</name>
        <dbReference type="ChEBI" id="CHEBI:18420"/>
    </ligand>
</feature>
<dbReference type="PANTHER" id="PTHR11702:SF31">
    <property type="entry name" value="MITOCHONDRIAL RIBOSOME-ASSOCIATED GTPASE 2"/>
    <property type="match status" value="1"/>
</dbReference>
<keyword evidence="4 8" id="KW-0547">Nucleotide-binding</keyword>
<dbReference type="GO" id="GO:0043022">
    <property type="term" value="F:ribosome binding"/>
    <property type="evidence" value="ECO:0007669"/>
    <property type="project" value="UniProtKB-ARBA"/>
</dbReference>
<dbReference type="GO" id="GO:0005525">
    <property type="term" value="F:GTP binding"/>
    <property type="evidence" value="ECO:0007669"/>
    <property type="project" value="UniProtKB-UniRule"/>
</dbReference>
<comment type="subcellular location">
    <subcellularLocation>
        <location evidence="8">Cytoplasm</location>
    </subcellularLocation>
</comment>
<dbReference type="InterPro" id="IPR006073">
    <property type="entry name" value="GTP-bd"/>
</dbReference>
<dbReference type="GO" id="GO:0000287">
    <property type="term" value="F:magnesium ion binding"/>
    <property type="evidence" value="ECO:0007669"/>
    <property type="project" value="InterPro"/>
</dbReference>
<dbReference type="PROSITE" id="PS00905">
    <property type="entry name" value="GTP1_OBG"/>
    <property type="match status" value="1"/>
</dbReference>
<dbReference type="EMBL" id="BMCG01000003">
    <property type="protein sequence ID" value="GGC08037.1"/>
    <property type="molecule type" value="Genomic_DNA"/>
</dbReference>
<dbReference type="AlphaFoldDB" id="A0A8J2UQB5"/>
<dbReference type="Pfam" id="PF01018">
    <property type="entry name" value="GTP1_OBG"/>
    <property type="match status" value="1"/>
</dbReference>
<feature type="binding site" evidence="8">
    <location>
        <position position="193"/>
    </location>
    <ligand>
        <name>Mg(2+)</name>
        <dbReference type="ChEBI" id="CHEBI:18420"/>
    </ligand>
</feature>
<evidence type="ECO:0000256" key="4">
    <source>
        <dbReference type="ARBA" id="ARBA00022741"/>
    </source>
</evidence>
<dbReference type="SUPFAM" id="SSF82051">
    <property type="entry name" value="Obg GTP-binding protein N-terminal domain"/>
    <property type="match status" value="1"/>
</dbReference>
<feature type="binding site" evidence="8">
    <location>
        <begin position="314"/>
        <end position="316"/>
    </location>
    <ligand>
        <name>GTP</name>
        <dbReference type="ChEBI" id="CHEBI:37565"/>
    </ligand>
</feature>
<dbReference type="NCBIfam" id="TIGR02729">
    <property type="entry name" value="Obg_CgtA"/>
    <property type="match status" value="1"/>
</dbReference>
<comment type="cofactor">
    <cofactor evidence="8">
        <name>Mg(2+)</name>
        <dbReference type="ChEBI" id="CHEBI:18420"/>
    </cofactor>
</comment>
<keyword evidence="3 8" id="KW-0479">Metal-binding</keyword>
<dbReference type="PRINTS" id="PR00326">
    <property type="entry name" value="GTP1OBG"/>
</dbReference>
<gene>
    <name evidence="8 12" type="primary">obg</name>
    <name evidence="12" type="ORF">GCM10007205_16410</name>
</gene>
<comment type="caution">
    <text evidence="12">The sequence shown here is derived from an EMBL/GenBank/DDBJ whole genome shotgun (WGS) entry which is preliminary data.</text>
</comment>
<evidence type="ECO:0000256" key="9">
    <source>
        <dbReference type="SAM" id="MobiDB-lite"/>
    </source>
</evidence>
<dbReference type="InterPro" id="IPR027417">
    <property type="entry name" value="P-loop_NTPase"/>
</dbReference>
<keyword evidence="2 8" id="KW-0963">Cytoplasm</keyword>
<proteinExistence type="inferred from homology"/>
<dbReference type="InterPro" id="IPR036726">
    <property type="entry name" value="GTP1_OBG_dom_sf"/>
</dbReference>
<dbReference type="Gene3D" id="2.70.210.12">
    <property type="entry name" value="GTP1/OBG domain"/>
    <property type="match status" value="1"/>
</dbReference>
<dbReference type="Pfam" id="PF01926">
    <property type="entry name" value="MMR_HSR1"/>
    <property type="match status" value="1"/>
</dbReference>
<feature type="binding site" evidence="8">
    <location>
        <begin position="283"/>
        <end position="286"/>
    </location>
    <ligand>
        <name>GTP</name>
        <dbReference type="ChEBI" id="CHEBI:37565"/>
    </ligand>
</feature>
<dbReference type="SUPFAM" id="SSF52540">
    <property type="entry name" value="P-loop containing nucleoside triphosphate hydrolases"/>
    <property type="match status" value="1"/>
</dbReference>
<dbReference type="PROSITE" id="PS51710">
    <property type="entry name" value="G_OBG"/>
    <property type="match status" value="1"/>
</dbReference>
<organism evidence="12 13">
    <name type="scientific">Oxalicibacterium flavum</name>
    <dbReference type="NCBI Taxonomy" id="179467"/>
    <lineage>
        <taxon>Bacteria</taxon>
        <taxon>Pseudomonadati</taxon>
        <taxon>Pseudomonadota</taxon>
        <taxon>Betaproteobacteria</taxon>
        <taxon>Burkholderiales</taxon>
        <taxon>Oxalobacteraceae</taxon>
        <taxon>Oxalicibacterium</taxon>
    </lineage>
</organism>
<dbReference type="Proteomes" id="UP000620266">
    <property type="component" value="Unassembled WGS sequence"/>
</dbReference>
<keyword evidence="5 8" id="KW-0378">Hydrolase</keyword>
<evidence type="ECO:0000256" key="2">
    <source>
        <dbReference type="ARBA" id="ARBA00022490"/>
    </source>
</evidence>
<dbReference type="PANTHER" id="PTHR11702">
    <property type="entry name" value="DEVELOPMENTALLY REGULATED GTP-BINDING PROTEIN-RELATED"/>
    <property type="match status" value="1"/>
</dbReference>
<dbReference type="HAMAP" id="MF_01454">
    <property type="entry name" value="GTPase_Obg"/>
    <property type="match status" value="1"/>
</dbReference>
<evidence type="ECO:0000256" key="6">
    <source>
        <dbReference type="ARBA" id="ARBA00022842"/>
    </source>
</evidence>
<sequence length="369" mass="40778">MKFIDEAKIEVIAGDGGNGVASFCREKFRPFGGPDGGDGGKGGSIWAVADRNINTLVDFRYSKIHKAKNGENGRGSDCYGKGADDIFLRMPVGTLVIDQNDGELVADLTEHGQKVLLAQGGEGGWGNIHFKSSTNRAPRQKTEGKEGQRRELRLELKVLADVGLLGMPNAGKSTFITAVSNARPKIADYPFTTLHPNLGVVRVSHEQSFVIADIPGLIEGASDGAGLGHQFLRHLQRTRLLLHIVDLAPFDNVDPVKEAKAIVKELKKYDESLFDKPRWLVLNKLDVVPEDECAKRVKDFVKRFGWKGPVFEISALTRDGCNDLIVEIYDYLAQQRQIEQRSEETQQIAEEVRAIDSIDADDPRFKVID</sequence>
<feature type="domain" description="Obg" evidence="11">
    <location>
        <begin position="1"/>
        <end position="159"/>
    </location>
</feature>
<dbReference type="GO" id="GO:0042254">
    <property type="term" value="P:ribosome biogenesis"/>
    <property type="evidence" value="ECO:0007669"/>
    <property type="project" value="UniProtKB-UniRule"/>
</dbReference>
<dbReference type="FunFam" id="2.70.210.12:FF:000001">
    <property type="entry name" value="GTPase Obg"/>
    <property type="match status" value="1"/>
</dbReference>
<evidence type="ECO:0000256" key="5">
    <source>
        <dbReference type="ARBA" id="ARBA00022801"/>
    </source>
</evidence>
<dbReference type="PIRSF" id="PIRSF002401">
    <property type="entry name" value="GTP_bd_Obg/CgtA"/>
    <property type="match status" value="1"/>
</dbReference>
<dbReference type="CDD" id="cd01898">
    <property type="entry name" value="Obg"/>
    <property type="match status" value="1"/>
</dbReference>
<evidence type="ECO:0000259" key="10">
    <source>
        <dbReference type="PROSITE" id="PS51710"/>
    </source>
</evidence>
<comment type="similarity">
    <text evidence="1 8">Belongs to the TRAFAC class OBG-HflX-like GTPase superfamily. OBG GTPase family.</text>
</comment>
<evidence type="ECO:0000256" key="1">
    <source>
        <dbReference type="ARBA" id="ARBA00007699"/>
    </source>
</evidence>
<dbReference type="InterPro" id="IPR045086">
    <property type="entry name" value="OBG_GTPase"/>
</dbReference>
<evidence type="ECO:0000256" key="8">
    <source>
        <dbReference type="HAMAP-Rule" id="MF_01454"/>
    </source>
</evidence>
<dbReference type="GO" id="GO:0005737">
    <property type="term" value="C:cytoplasm"/>
    <property type="evidence" value="ECO:0007669"/>
    <property type="project" value="UniProtKB-SubCell"/>
</dbReference>
<feature type="domain" description="OBG-type G" evidence="10">
    <location>
        <begin position="160"/>
        <end position="333"/>
    </location>
</feature>
<dbReference type="InterPro" id="IPR006074">
    <property type="entry name" value="GTP1-OBG_CS"/>
</dbReference>
<dbReference type="RefSeq" id="WP_188395735.1">
    <property type="nucleotide sequence ID" value="NZ_BMCG01000003.1"/>
</dbReference>
<dbReference type="GO" id="GO:0003924">
    <property type="term" value="F:GTPase activity"/>
    <property type="evidence" value="ECO:0007669"/>
    <property type="project" value="UniProtKB-UniRule"/>
</dbReference>
<comment type="subunit">
    <text evidence="8">Monomer.</text>
</comment>
<reference evidence="12" key="1">
    <citation type="journal article" date="2014" name="Int. J. Syst. Evol. Microbiol.">
        <title>Complete genome sequence of Corynebacterium casei LMG S-19264T (=DSM 44701T), isolated from a smear-ripened cheese.</title>
        <authorList>
            <consortium name="US DOE Joint Genome Institute (JGI-PGF)"/>
            <person name="Walter F."/>
            <person name="Albersmeier A."/>
            <person name="Kalinowski J."/>
            <person name="Ruckert C."/>
        </authorList>
    </citation>
    <scope>NUCLEOTIDE SEQUENCE</scope>
    <source>
        <strain evidence="12">CCM 7086</strain>
    </source>
</reference>
<evidence type="ECO:0000256" key="3">
    <source>
        <dbReference type="ARBA" id="ARBA00022723"/>
    </source>
</evidence>
<protein>
    <recommendedName>
        <fullName evidence="8">GTPase Obg</fullName>
        <ecNumber evidence="8">3.6.5.-</ecNumber>
    </recommendedName>
    <alternativeName>
        <fullName evidence="8">GTP-binding protein Obg</fullName>
    </alternativeName>
</protein>
<keyword evidence="6 8" id="KW-0460">Magnesium</keyword>
<dbReference type="InterPro" id="IPR031167">
    <property type="entry name" value="G_OBG"/>
</dbReference>
<dbReference type="InterPro" id="IPR014100">
    <property type="entry name" value="GTP-bd_Obg/CgtA"/>
</dbReference>
<accession>A0A8J2UQB5</accession>
<evidence type="ECO:0000256" key="7">
    <source>
        <dbReference type="ARBA" id="ARBA00023134"/>
    </source>
</evidence>
<feature type="binding site" evidence="8">
    <location>
        <begin position="166"/>
        <end position="173"/>
    </location>
    <ligand>
        <name>GTP</name>
        <dbReference type="ChEBI" id="CHEBI:37565"/>
    </ligand>
</feature>
<keyword evidence="13" id="KW-1185">Reference proteome</keyword>
<dbReference type="NCBIfam" id="NF008956">
    <property type="entry name" value="PRK12299.1"/>
    <property type="match status" value="1"/>
</dbReference>
<dbReference type="PROSITE" id="PS51883">
    <property type="entry name" value="OBG"/>
    <property type="match status" value="1"/>
</dbReference>
<keyword evidence="7 8" id="KW-0342">GTP-binding</keyword>
<dbReference type="InterPro" id="IPR006169">
    <property type="entry name" value="GTP1_OBG_dom"/>
</dbReference>
<feature type="region of interest" description="Disordered" evidence="9">
    <location>
        <begin position="129"/>
        <end position="148"/>
    </location>
</feature>
<comment type="function">
    <text evidence="8">An essential GTPase which binds GTP, GDP and possibly (p)ppGpp with moderate affinity, with high nucleotide exchange rates and a fairly low GTP hydrolysis rate. Plays a role in control of the cell cycle, stress response, ribosome biogenesis and in those bacteria that undergo differentiation, in morphogenesis control.</text>
</comment>
<dbReference type="NCBIfam" id="NF008954">
    <property type="entry name" value="PRK12296.1"/>
    <property type="match status" value="1"/>
</dbReference>
<dbReference type="NCBIfam" id="NF008955">
    <property type="entry name" value="PRK12297.1"/>
    <property type="match status" value="1"/>
</dbReference>
<evidence type="ECO:0000313" key="12">
    <source>
        <dbReference type="EMBL" id="GGC08037.1"/>
    </source>
</evidence>
<dbReference type="EC" id="3.6.5.-" evidence="8"/>
<name>A0A8J2UQB5_9BURK</name>
<dbReference type="Gene3D" id="3.40.50.300">
    <property type="entry name" value="P-loop containing nucleotide triphosphate hydrolases"/>
    <property type="match status" value="1"/>
</dbReference>
<feature type="binding site" evidence="8">
    <location>
        <begin position="191"/>
        <end position="195"/>
    </location>
    <ligand>
        <name>GTP</name>
        <dbReference type="ChEBI" id="CHEBI:37565"/>
    </ligand>
</feature>
<evidence type="ECO:0000313" key="13">
    <source>
        <dbReference type="Proteomes" id="UP000620266"/>
    </source>
</evidence>
<evidence type="ECO:0000259" key="11">
    <source>
        <dbReference type="PROSITE" id="PS51883"/>
    </source>
</evidence>
<reference evidence="12" key="2">
    <citation type="submission" date="2020-09" db="EMBL/GenBank/DDBJ databases">
        <authorList>
            <person name="Sun Q."/>
            <person name="Sedlacek I."/>
        </authorList>
    </citation>
    <scope>NUCLEOTIDE SEQUENCE</scope>
    <source>
        <strain evidence="12">CCM 7086</strain>
    </source>
</reference>
<feature type="binding site" evidence="8">
    <location>
        <begin position="213"/>
        <end position="216"/>
    </location>
    <ligand>
        <name>GTP</name>
        <dbReference type="ChEBI" id="CHEBI:37565"/>
    </ligand>
</feature>